<comment type="subunit">
    <text evidence="5">Subunit of the heterotrimeric GatFAB amidotransferase (AdT) complex, composed of A, B and F subunits.</text>
</comment>
<keyword evidence="3 5" id="KW-0067">ATP-binding</keyword>
<dbReference type="OrthoDB" id="421993at2759"/>
<gene>
    <name evidence="5" type="primary">HER2</name>
    <name evidence="7" type="ORF">CANARDRAFT_26689</name>
</gene>
<keyword evidence="4 5" id="KW-0648">Protein biosynthesis</keyword>
<feature type="active site" description="Acyl-ester intermediate" evidence="5">
    <location>
        <position position="203"/>
    </location>
</feature>
<evidence type="ECO:0000256" key="2">
    <source>
        <dbReference type="ARBA" id="ARBA00022741"/>
    </source>
</evidence>
<evidence type="ECO:0000256" key="3">
    <source>
        <dbReference type="ARBA" id="ARBA00022840"/>
    </source>
</evidence>
<comment type="catalytic activity">
    <reaction evidence="5">
        <text>L-glutamyl-tRNA(Gln) + L-glutamine + ATP + H2O = L-glutaminyl-tRNA(Gln) + L-glutamate + ADP + phosphate + H(+)</text>
        <dbReference type="Rhea" id="RHEA:17521"/>
        <dbReference type="Rhea" id="RHEA-COMP:9681"/>
        <dbReference type="Rhea" id="RHEA-COMP:9684"/>
        <dbReference type="ChEBI" id="CHEBI:15377"/>
        <dbReference type="ChEBI" id="CHEBI:15378"/>
        <dbReference type="ChEBI" id="CHEBI:29985"/>
        <dbReference type="ChEBI" id="CHEBI:30616"/>
        <dbReference type="ChEBI" id="CHEBI:43474"/>
        <dbReference type="ChEBI" id="CHEBI:58359"/>
        <dbReference type="ChEBI" id="CHEBI:78520"/>
        <dbReference type="ChEBI" id="CHEBI:78521"/>
        <dbReference type="ChEBI" id="CHEBI:456216"/>
        <dbReference type="EC" id="6.3.5.7"/>
    </reaction>
</comment>
<evidence type="ECO:0000256" key="4">
    <source>
        <dbReference type="ARBA" id="ARBA00022917"/>
    </source>
</evidence>
<comment type="similarity">
    <text evidence="5">Belongs to the amidase family. GatA subfamily.</text>
</comment>
<dbReference type="Gene3D" id="3.90.1300.10">
    <property type="entry name" value="Amidase signature (AS) domain"/>
    <property type="match status" value="1"/>
</dbReference>
<dbReference type="GO" id="GO:0030956">
    <property type="term" value="C:glutamyl-tRNA(Gln) amidotransferase complex"/>
    <property type="evidence" value="ECO:0007669"/>
    <property type="project" value="UniProtKB-UniRule"/>
</dbReference>
<evidence type="ECO:0000313" key="7">
    <source>
        <dbReference type="EMBL" id="ODV87274.1"/>
    </source>
</evidence>
<feature type="active site" description="Charge relay system" evidence="5">
    <location>
        <position position="45"/>
    </location>
</feature>
<proteinExistence type="inferred from homology"/>
<dbReference type="InterPro" id="IPR036928">
    <property type="entry name" value="AS_sf"/>
</dbReference>
<keyword evidence="5" id="KW-0496">Mitochondrion</keyword>
<dbReference type="GO" id="GO:0050567">
    <property type="term" value="F:glutaminyl-tRNA synthase (glutamine-hydrolyzing) activity"/>
    <property type="evidence" value="ECO:0007669"/>
    <property type="project" value="UniProtKB-UniRule"/>
</dbReference>
<comment type="function">
    <text evidence="5">Allows the formation of correctly charged Gln-tRNA(Gln) through the transamidation of misacylated Glu-tRNA(Gln) in the mitochondria. The reaction takes place in the presence of glutamine and ATP through an activated gamma-phospho-Glu-tRNA(Gln).</text>
</comment>
<dbReference type="GO" id="GO:0070681">
    <property type="term" value="P:glutaminyl-tRNAGln biosynthesis via transamidation"/>
    <property type="evidence" value="ECO:0007669"/>
    <property type="project" value="UniProtKB-UniRule"/>
</dbReference>
<dbReference type="AlphaFoldDB" id="A0A1E4T686"/>
<dbReference type="InterPro" id="IPR023631">
    <property type="entry name" value="Amidase_dom"/>
</dbReference>
<keyword evidence="1 5" id="KW-0436">Ligase</keyword>
<dbReference type="PANTHER" id="PTHR11895:SF7">
    <property type="entry name" value="GLUTAMYL-TRNA(GLN) AMIDOTRANSFERASE SUBUNIT A, MITOCHONDRIAL"/>
    <property type="match status" value="1"/>
</dbReference>
<dbReference type="GO" id="GO:0005739">
    <property type="term" value="C:mitochondrion"/>
    <property type="evidence" value="ECO:0007669"/>
    <property type="project" value="UniProtKB-SubCell"/>
</dbReference>
<evidence type="ECO:0000256" key="5">
    <source>
        <dbReference type="HAMAP-Rule" id="MF_03150"/>
    </source>
</evidence>
<evidence type="ECO:0000259" key="6">
    <source>
        <dbReference type="Pfam" id="PF01425"/>
    </source>
</evidence>
<dbReference type="EC" id="6.3.5.7" evidence="5"/>
<dbReference type="GO" id="GO:0005524">
    <property type="term" value="F:ATP binding"/>
    <property type="evidence" value="ECO:0007669"/>
    <property type="project" value="UniProtKB-KW"/>
</dbReference>
<protein>
    <recommendedName>
        <fullName evidence="5">Glutamyl-tRNA(Gln) amidotransferase subunit A, mitochondrial</fullName>
        <shortName evidence="5">Glu-AdT subunit A</shortName>
        <ecNumber evidence="5">6.3.5.7</ecNumber>
    </recommendedName>
</protein>
<dbReference type="GO" id="GO:0032543">
    <property type="term" value="P:mitochondrial translation"/>
    <property type="evidence" value="ECO:0007669"/>
    <property type="project" value="UniProtKB-UniRule"/>
</dbReference>
<evidence type="ECO:0000313" key="8">
    <source>
        <dbReference type="Proteomes" id="UP000094801"/>
    </source>
</evidence>
<dbReference type="EMBL" id="KV453848">
    <property type="protein sequence ID" value="ODV87274.1"/>
    <property type="molecule type" value="Genomic_DNA"/>
</dbReference>
<dbReference type="InterPro" id="IPR004412">
    <property type="entry name" value="GatA"/>
</dbReference>
<reference evidence="8" key="1">
    <citation type="submission" date="2016-04" db="EMBL/GenBank/DDBJ databases">
        <title>Comparative genomics of biotechnologically important yeasts.</title>
        <authorList>
            <consortium name="DOE Joint Genome Institute"/>
            <person name="Riley R."/>
            <person name="Haridas S."/>
            <person name="Wolfe K.H."/>
            <person name="Lopes M.R."/>
            <person name="Hittinger C.T."/>
            <person name="Goker M."/>
            <person name="Salamov A."/>
            <person name="Wisecaver J."/>
            <person name="Long T.M."/>
            <person name="Aerts A.L."/>
            <person name="Barry K."/>
            <person name="Choi C."/>
            <person name="Clum A."/>
            <person name="Coughlan A.Y."/>
            <person name="Deshpande S."/>
            <person name="Douglass A.P."/>
            <person name="Hanson S.J."/>
            <person name="Klenk H.-P."/>
            <person name="Labutti K."/>
            <person name="Lapidus A."/>
            <person name="Lindquist E."/>
            <person name="Lipzen A."/>
            <person name="Meier-Kolthoff J.P."/>
            <person name="Ohm R.A."/>
            <person name="Otillar R.P."/>
            <person name="Pangilinan J."/>
            <person name="Peng Y."/>
            <person name="Rokas A."/>
            <person name="Rosa C.A."/>
            <person name="Scheuner C."/>
            <person name="Sibirny A.A."/>
            <person name="Slot J.C."/>
            <person name="Stielow J.B."/>
            <person name="Sun H."/>
            <person name="Kurtzman C.P."/>
            <person name="Blackwell M."/>
            <person name="Grigoriev I.V."/>
            <person name="Jeffries T.W."/>
        </authorList>
    </citation>
    <scope>NUCLEOTIDE SEQUENCE [LARGE SCALE GENOMIC DNA]</scope>
    <source>
        <strain evidence="8">NRRL YB-2248</strain>
    </source>
</reference>
<dbReference type="STRING" id="983967.A0A1E4T686"/>
<dbReference type="HAMAP" id="MF_00120">
    <property type="entry name" value="GatA"/>
    <property type="match status" value="1"/>
</dbReference>
<sequence>MSSKISLNQLKAINSKYNIFTSIRNPQAITKVESGSLSNTTFSIKDNFTTTTEPTTCSSKILNNYISPFDSTVAKLLQQNGSIMIGKTNMDEFGMGNSTLNSFYGPTLNPLYEQSDNLVKEYEEIKSWTSSSNGINTSISTTPLTASSPNEHIKEQTYIKPILNNDYKVHDGMRIVGGSSGGSAASVCAGLVDFSIGSDTGGSIRLPSAYTSTFGFKPSYGRVSRWGLVSYAQSLDTVGVIAKDLDTVGKVFQVLDMEDKNDPTALKEGLRSRDDKLTSGAGETIKIGIPSEFNLDDLSPVVKQAWLKLLTSLNDSKLVDIYPVSIPTIKSSLPTYYTLVSSEAASNLSRYDGIRYGFRSDEFTGNEPEFEKTRSEGFGEEVKRRIILGNFSLSSYGYDSNFMKASHLRGQLIDEFNSVFYDRNLLSTNTYEAKGVDFIIVPTAADLPSLLKDFVDIEPTKSYLNDVLTIPSSLAGLPTLNIPYGGKSIGFQIMGQYGSDYKVLKFAEKVMEVVKS</sequence>
<evidence type="ECO:0000256" key="1">
    <source>
        <dbReference type="ARBA" id="ARBA00022598"/>
    </source>
</evidence>
<feature type="domain" description="Amidase" evidence="6">
    <location>
        <begin position="31"/>
        <end position="113"/>
    </location>
</feature>
<dbReference type="SUPFAM" id="SSF75304">
    <property type="entry name" value="Amidase signature (AS) enzymes"/>
    <property type="match status" value="2"/>
</dbReference>
<accession>A0A1E4T686</accession>
<dbReference type="Proteomes" id="UP000094801">
    <property type="component" value="Unassembled WGS sequence"/>
</dbReference>
<dbReference type="Pfam" id="PF01425">
    <property type="entry name" value="Amidase"/>
    <property type="match status" value="2"/>
</dbReference>
<keyword evidence="2 5" id="KW-0547">Nucleotide-binding</keyword>
<name>A0A1E4T686_9ASCO</name>
<feature type="domain" description="Amidase" evidence="6">
    <location>
        <begin position="173"/>
        <end position="504"/>
    </location>
</feature>
<feature type="active site" description="Charge relay system" evidence="5">
    <location>
        <position position="179"/>
    </location>
</feature>
<dbReference type="PANTHER" id="PTHR11895">
    <property type="entry name" value="TRANSAMIDASE"/>
    <property type="match status" value="1"/>
</dbReference>
<organism evidence="7 8">
    <name type="scientific">[Candida] arabinofermentans NRRL YB-2248</name>
    <dbReference type="NCBI Taxonomy" id="983967"/>
    <lineage>
        <taxon>Eukaryota</taxon>
        <taxon>Fungi</taxon>
        <taxon>Dikarya</taxon>
        <taxon>Ascomycota</taxon>
        <taxon>Saccharomycotina</taxon>
        <taxon>Pichiomycetes</taxon>
        <taxon>Pichiales</taxon>
        <taxon>Pichiaceae</taxon>
        <taxon>Ogataea</taxon>
        <taxon>Ogataea/Candida clade</taxon>
    </lineage>
</organism>
<dbReference type="InterPro" id="IPR000120">
    <property type="entry name" value="Amidase"/>
</dbReference>
<keyword evidence="8" id="KW-1185">Reference proteome</keyword>
<comment type="subcellular location">
    <subcellularLocation>
        <location evidence="5">Mitochondrion</location>
    </subcellularLocation>
</comment>